<reference evidence="11 12" key="1">
    <citation type="submission" date="2017-11" db="EMBL/GenBank/DDBJ databases">
        <title>Infants hospitalized years apart are colonized by the same room-sourced microbial strains.</title>
        <authorList>
            <person name="Brooks B."/>
            <person name="Olm M.R."/>
            <person name="Firek B.A."/>
            <person name="Baker R."/>
            <person name="Thomas B.C."/>
            <person name="Morowitz M.J."/>
            <person name="Banfield J.F."/>
        </authorList>
    </citation>
    <scope>NUCLEOTIDE SEQUENCE [LARGE SCALE GENOMIC DNA]</scope>
    <source>
        <strain evidence="11">S2_009_000_R2_76</strain>
    </source>
</reference>
<keyword evidence="9" id="KW-0472">Membrane</keyword>
<dbReference type="SMART" id="SM00387">
    <property type="entry name" value="HATPase_c"/>
    <property type="match status" value="1"/>
</dbReference>
<feature type="transmembrane region" description="Helical" evidence="9">
    <location>
        <begin position="147"/>
        <end position="166"/>
    </location>
</feature>
<dbReference type="Gene3D" id="3.30.565.10">
    <property type="entry name" value="Histidine kinase-like ATPase, C-terminal domain"/>
    <property type="match status" value="1"/>
</dbReference>
<feature type="domain" description="Histidine kinase" evidence="10">
    <location>
        <begin position="185"/>
        <end position="387"/>
    </location>
</feature>
<dbReference type="Proteomes" id="UP000249645">
    <property type="component" value="Unassembled WGS sequence"/>
</dbReference>
<evidence type="ECO:0000256" key="3">
    <source>
        <dbReference type="ARBA" id="ARBA00022553"/>
    </source>
</evidence>
<protein>
    <recommendedName>
        <fullName evidence="2">histidine kinase</fullName>
        <ecNumber evidence="2">2.7.13.3</ecNumber>
    </recommendedName>
</protein>
<keyword evidence="9" id="KW-1133">Transmembrane helix</keyword>
<keyword evidence="9" id="KW-0812">Transmembrane</keyword>
<keyword evidence="8" id="KW-0902">Two-component regulatory system</keyword>
<dbReference type="GO" id="GO:0000160">
    <property type="term" value="P:phosphorelay signal transduction system"/>
    <property type="evidence" value="ECO:0007669"/>
    <property type="project" value="UniProtKB-KW"/>
</dbReference>
<evidence type="ECO:0000256" key="2">
    <source>
        <dbReference type="ARBA" id="ARBA00012438"/>
    </source>
</evidence>
<evidence type="ECO:0000256" key="6">
    <source>
        <dbReference type="ARBA" id="ARBA00022777"/>
    </source>
</evidence>
<evidence type="ECO:0000256" key="7">
    <source>
        <dbReference type="ARBA" id="ARBA00022840"/>
    </source>
</evidence>
<dbReference type="SUPFAM" id="SSF55874">
    <property type="entry name" value="ATPase domain of HSP90 chaperone/DNA topoisomerase II/histidine kinase"/>
    <property type="match status" value="1"/>
</dbReference>
<evidence type="ECO:0000256" key="1">
    <source>
        <dbReference type="ARBA" id="ARBA00000085"/>
    </source>
</evidence>
<dbReference type="PROSITE" id="PS50109">
    <property type="entry name" value="HIS_KIN"/>
    <property type="match status" value="1"/>
</dbReference>
<dbReference type="EC" id="2.7.13.3" evidence="2"/>
<dbReference type="EMBL" id="QFOI01000035">
    <property type="protein sequence ID" value="PZP51299.1"/>
    <property type="molecule type" value="Genomic_DNA"/>
</dbReference>
<keyword evidence="7" id="KW-0067">ATP-binding</keyword>
<keyword evidence="5" id="KW-0547">Nucleotide-binding</keyword>
<keyword evidence="4" id="KW-0808">Transferase</keyword>
<comment type="catalytic activity">
    <reaction evidence="1">
        <text>ATP + protein L-histidine = ADP + protein N-phospho-L-histidine.</text>
        <dbReference type="EC" id="2.7.13.3"/>
    </reaction>
</comment>
<evidence type="ECO:0000256" key="4">
    <source>
        <dbReference type="ARBA" id="ARBA00022679"/>
    </source>
</evidence>
<dbReference type="InterPro" id="IPR003594">
    <property type="entry name" value="HATPase_dom"/>
</dbReference>
<gene>
    <name evidence="11" type="ORF">DI598_03545</name>
</gene>
<dbReference type="PRINTS" id="PR00344">
    <property type="entry name" value="BCTRLSENSOR"/>
</dbReference>
<keyword evidence="6 11" id="KW-0418">Kinase</keyword>
<sequence length="387" mass="44005">MFQEGITGRKIFILIALLVVVASGFYSRYLSNQLALVEKQKVEIWARSQSYLSQSKGNDQEGLGLAIFISSSNTDIPIIETDEHDQPTGNYKNLDSATIGKDSFFLKRELASFKRQNQPIVVPIQLKPLVENKYYYGESKLQQQLRYFPLAQLVVVLLFFAFLLMVQRARNRNTQNLLWVGMAKETAHQLGTPISSLEGWVELLKEYPENATIIPELQKDLGRLMLISDRFGKIGSSPVLERKDIVPQIDEMVHYMRRRAGEKVKIDSQYTQPIFYVKISAPLFDWVIENLLKNALDAMNGKGNITIKVKQEEQNVVMDISDTGKGIAHDQLKKVFEPGFTTKKRGWGLGLALTKRIVEEYHQGKIYVLNSEVGKGTTFRIVLKSAE</sequence>
<dbReference type="InterPro" id="IPR005467">
    <property type="entry name" value="His_kinase_dom"/>
</dbReference>
<evidence type="ECO:0000256" key="5">
    <source>
        <dbReference type="ARBA" id="ARBA00022741"/>
    </source>
</evidence>
<dbReference type="InterPro" id="IPR036890">
    <property type="entry name" value="HATPase_C_sf"/>
</dbReference>
<keyword evidence="3" id="KW-0597">Phosphoprotein</keyword>
<comment type="caution">
    <text evidence="11">The sequence shown here is derived from an EMBL/GenBank/DDBJ whole genome shotgun (WGS) entry which is preliminary data.</text>
</comment>
<evidence type="ECO:0000313" key="12">
    <source>
        <dbReference type="Proteomes" id="UP000249645"/>
    </source>
</evidence>
<dbReference type="AlphaFoldDB" id="A0A2W5HC93"/>
<dbReference type="Pfam" id="PF02518">
    <property type="entry name" value="HATPase_c"/>
    <property type="match status" value="1"/>
</dbReference>
<dbReference type="GO" id="GO:0004673">
    <property type="term" value="F:protein histidine kinase activity"/>
    <property type="evidence" value="ECO:0007669"/>
    <property type="project" value="UniProtKB-EC"/>
</dbReference>
<dbReference type="GO" id="GO:0005524">
    <property type="term" value="F:ATP binding"/>
    <property type="evidence" value="ECO:0007669"/>
    <property type="project" value="UniProtKB-KW"/>
</dbReference>
<evidence type="ECO:0000256" key="8">
    <source>
        <dbReference type="ARBA" id="ARBA00023012"/>
    </source>
</evidence>
<proteinExistence type="predicted"/>
<dbReference type="InterPro" id="IPR004358">
    <property type="entry name" value="Sig_transdc_His_kin-like_C"/>
</dbReference>
<evidence type="ECO:0000256" key="9">
    <source>
        <dbReference type="SAM" id="Phobius"/>
    </source>
</evidence>
<evidence type="ECO:0000313" key="11">
    <source>
        <dbReference type="EMBL" id="PZP51299.1"/>
    </source>
</evidence>
<name>A0A2W5HC93_9SPHI</name>
<evidence type="ECO:0000259" key="10">
    <source>
        <dbReference type="PROSITE" id="PS50109"/>
    </source>
</evidence>
<accession>A0A2W5HC93</accession>
<dbReference type="PANTHER" id="PTHR43065">
    <property type="entry name" value="SENSOR HISTIDINE KINASE"/>
    <property type="match status" value="1"/>
</dbReference>
<feature type="transmembrane region" description="Helical" evidence="9">
    <location>
        <begin position="12"/>
        <end position="29"/>
    </location>
</feature>
<organism evidence="11 12">
    <name type="scientific">Pseudopedobacter saltans</name>
    <dbReference type="NCBI Taxonomy" id="151895"/>
    <lineage>
        <taxon>Bacteria</taxon>
        <taxon>Pseudomonadati</taxon>
        <taxon>Bacteroidota</taxon>
        <taxon>Sphingobacteriia</taxon>
        <taxon>Sphingobacteriales</taxon>
        <taxon>Sphingobacteriaceae</taxon>
        <taxon>Pseudopedobacter</taxon>
    </lineage>
</organism>
<dbReference type="PANTHER" id="PTHR43065:SF10">
    <property type="entry name" value="PEROXIDE STRESS-ACTIVATED HISTIDINE KINASE MAK3"/>
    <property type="match status" value="1"/>
</dbReference>